<dbReference type="eggNOG" id="ENOG502ZB4T">
    <property type="taxonomic scope" value="Bacteria"/>
</dbReference>
<protein>
    <submittedName>
        <fullName evidence="2">PAP fibrillin family protein</fullName>
    </submittedName>
</protein>
<sequence>MNNRQTVKEKLRSTLEQLKTQRLGNTSSPLTDVKLEEKSAQEIEQLTITLEALNPNLYPLRHALPLLDGIWKLDYSTAREIKSLAKLPYGFKVGEVYQIIDIETQSFFNQAFVTHTLGVLSGYVKVTATFEPAKEDYSVLPNRRLNVNFKKRYLAIEKVAGFNTPQLNPFKVVAANNPSGRIPSLDVTYLDDNLRIGRGGDGSLFILTKVPQIN</sequence>
<accession>B7KIM8</accession>
<organism evidence="2 3">
    <name type="scientific">Gloeothece citriformis (strain PCC 7424)</name>
    <name type="common">Cyanothece sp. (strain PCC 7424)</name>
    <dbReference type="NCBI Taxonomy" id="65393"/>
    <lineage>
        <taxon>Bacteria</taxon>
        <taxon>Bacillati</taxon>
        <taxon>Cyanobacteriota</taxon>
        <taxon>Cyanophyceae</taxon>
        <taxon>Oscillatoriophycideae</taxon>
        <taxon>Chroococcales</taxon>
        <taxon>Aphanothecaceae</taxon>
        <taxon>Gloeothece</taxon>
        <taxon>Gloeothece citriformis</taxon>
    </lineage>
</organism>
<dbReference type="InterPro" id="IPR006843">
    <property type="entry name" value="PAP/fibrillin_dom"/>
</dbReference>
<dbReference type="OrthoDB" id="573488at2"/>
<proteinExistence type="predicted"/>
<dbReference type="Pfam" id="PF04755">
    <property type="entry name" value="PAP_fibrillin"/>
    <property type="match status" value="1"/>
</dbReference>
<dbReference type="KEGG" id="cyc:PCC7424_0980"/>
<dbReference type="EMBL" id="CP001291">
    <property type="protein sequence ID" value="ACK69434.1"/>
    <property type="molecule type" value="Genomic_DNA"/>
</dbReference>
<evidence type="ECO:0000313" key="3">
    <source>
        <dbReference type="Proteomes" id="UP000002384"/>
    </source>
</evidence>
<dbReference type="PANTHER" id="PTHR31906">
    <property type="entry name" value="PLASTID-LIPID-ASSOCIATED PROTEIN 4, CHLOROPLASTIC-RELATED"/>
    <property type="match status" value="1"/>
</dbReference>
<evidence type="ECO:0000259" key="1">
    <source>
        <dbReference type="Pfam" id="PF04755"/>
    </source>
</evidence>
<dbReference type="Proteomes" id="UP000002384">
    <property type="component" value="Chromosome"/>
</dbReference>
<dbReference type="STRING" id="65393.PCC7424_0980"/>
<dbReference type="RefSeq" id="WP_012598381.1">
    <property type="nucleotide sequence ID" value="NC_011729.1"/>
</dbReference>
<keyword evidence="3" id="KW-1185">Reference proteome</keyword>
<feature type="domain" description="Plastid lipid-associated protein/fibrillin conserved" evidence="1">
    <location>
        <begin position="36"/>
        <end position="207"/>
    </location>
</feature>
<evidence type="ECO:0000313" key="2">
    <source>
        <dbReference type="EMBL" id="ACK69434.1"/>
    </source>
</evidence>
<name>B7KIM8_GLOC7</name>
<dbReference type="InterPro" id="IPR039633">
    <property type="entry name" value="PAP"/>
</dbReference>
<gene>
    <name evidence="2" type="ordered locus">PCC7424_0980</name>
</gene>
<dbReference type="HOGENOM" id="CLU_069245_1_1_3"/>
<reference evidence="3" key="1">
    <citation type="journal article" date="2011" name="MBio">
        <title>Novel metabolic attributes of the genus Cyanothece, comprising a group of unicellular nitrogen-fixing Cyanobacteria.</title>
        <authorList>
            <person name="Bandyopadhyay A."/>
            <person name="Elvitigala T."/>
            <person name="Welsh E."/>
            <person name="Stockel J."/>
            <person name="Liberton M."/>
            <person name="Min H."/>
            <person name="Sherman L.A."/>
            <person name="Pakrasi H.B."/>
        </authorList>
    </citation>
    <scope>NUCLEOTIDE SEQUENCE [LARGE SCALE GENOMIC DNA]</scope>
    <source>
        <strain evidence="3">PCC 7424</strain>
    </source>
</reference>
<dbReference type="AlphaFoldDB" id="B7KIM8"/>